<name>A0A1F4U3K4_UNCSA</name>
<comment type="caution">
    <text evidence="1">The sequence shown here is derived from an EMBL/GenBank/DDBJ whole genome shotgun (WGS) entry which is preliminary data.</text>
</comment>
<organism evidence="1 2">
    <name type="scientific">candidate division WOR-1 bacterium RIFOXYC2_FULL_46_14</name>
    <dbReference type="NCBI Taxonomy" id="1802587"/>
    <lineage>
        <taxon>Bacteria</taxon>
        <taxon>Bacillati</taxon>
        <taxon>Saganbacteria</taxon>
    </lineage>
</organism>
<sequence length="140" mass="15881">MTRVNGFNPVKTMRDYRACLNKTGDSRKCLTPEVQKAQTKAVDTLKSYLKCEKDLGNCETPKVRESYEVMVYMFHDPKNLKKTVSCNSDRVEENLQSNRQSAKHSAQLCKAADRVIKKYEAGESEQALKKAGIDLYNHGS</sequence>
<reference evidence="1 2" key="1">
    <citation type="journal article" date="2016" name="Nat. Commun.">
        <title>Thousands of microbial genomes shed light on interconnected biogeochemical processes in an aquifer system.</title>
        <authorList>
            <person name="Anantharaman K."/>
            <person name="Brown C.T."/>
            <person name="Hug L.A."/>
            <person name="Sharon I."/>
            <person name="Castelle C.J."/>
            <person name="Probst A.J."/>
            <person name="Thomas B.C."/>
            <person name="Singh A."/>
            <person name="Wilkins M.J."/>
            <person name="Karaoz U."/>
            <person name="Brodie E.L."/>
            <person name="Williams K.H."/>
            <person name="Hubbard S.S."/>
            <person name="Banfield J.F."/>
        </authorList>
    </citation>
    <scope>NUCLEOTIDE SEQUENCE [LARGE SCALE GENOMIC DNA]</scope>
</reference>
<accession>A0A1F4U3K4</accession>
<dbReference type="AlphaFoldDB" id="A0A1F4U3K4"/>
<evidence type="ECO:0000313" key="1">
    <source>
        <dbReference type="EMBL" id="OGC39558.1"/>
    </source>
</evidence>
<protein>
    <submittedName>
        <fullName evidence="1">Uncharacterized protein</fullName>
    </submittedName>
</protein>
<evidence type="ECO:0000313" key="2">
    <source>
        <dbReference type="Proteomes" id="UP000179242"/>
    </source>
</evidence>
<dbReference type="EMBL" id="MEUJ01000008">
    <property type="protein sequence ID" value="OGC39558.1"/>
    <property type="molecule type" value="Genomic_DNA"/>
</dbReference>
<gene>
    <name evidence="1" type="ORF">A2438_08390</name>
</gene>
<dbReference type="Proteomes" id="UP000179242">
    <property type="component" value="Unassembled WGS sequence"/>
</dbReference>
<proteinExistence type="predicted"/>